<accession>A0A3N9P9S1</accession>
<evidence type="ECO:0000313" key="2">
    <source>
        <dbReference type="Proteomes" id="UP000282529"/>
    </source>
</evidence>
<proteinExistence type="predicted"/>
<name>A0A3N9P9S1_9BACL</name>
<reference evidence="1 2" key="1">
    <citation type="submission" date="2018-11" db="EMBL/GenBank/DDBJ databases">
        <title>Genome sequence of strain 7197.</title>
        <authorList>
            <person name="Gao J."/>
            <person name="Sun J."/>
        </authorList>
    </citation>
    <scope>NUCLEOTIDE SEQUENCE [LARGE SCALE GENOMIC DNA]</scope>
    <source>
        <strain evidence="1 2">7197</strain>
    </source>
</reference>
<gene>
    <name evidence="1" type="ORF">EH198_05795</name>
</gene>
<evidence type="ECO:0000313" key="1">
    <source>
        <dbReference type="EMBL" id="RQW12569.1"/>
    </source>
</evidence>
<dbReference type="Proteomes" id="UP000282529">
    <property type="component" value="Unassembled WGS sequence"/>
</dbReference>
<keyword evidence="2" id="KW-1185">Reference proteome</keyword>
<sequence>MLDPLILIVQRVKPGLPFPQNAPLPYTLQKWQISRSRKLTDSCSVDSFYRFIFSPLHAKAIVL</sequence>
<dbReference type="AlphaFoldDB" id="A0A3N9P9S1"/>
<comment type="caution">
    <text evidence="1">The sequence shown here is derived from an EMBL/GenBank/DDBJ whole genome shotgun (WGS) entry which is preliminary data.</text>
</comment>
<organism evidence="1 2">
    <name type="scientific">Paenibacillus rhizophilus</name>
    <dbReference type="NCBI Taxonomy" id="1850366"/>
    <lineage>
        <taxon>Bacteria</taxon>
        <taxon>Bacillati</taxon>
        <taxon>Bacillota</taxon>
        <taxon>Bacilli</taxon>
        <taxon>Bacillales</taxon>
        <taxon>Paenibacillaceae</taxon>
        <taxon>Paenibacillus</taxon>
    </lineage>
</organism>
<dbReference type="EMBL" id="RQPI01000002">
    <property type="protein sequence ID" value="RQW12569.1"/>
    <property type="molecule type" value="Genomic_DNA"/>
</dbReference>
<protein>
    <submittedName>
        <fullName evidence="1">Uncharacterized protein</fullName>
    </submittedName>
</protein>